<dbReference type="Proteomes" id="UP000184267">
    <property type="component" value="Unassembled WGS sequence"/>
</dbReference>
<keyword evidence="2" id="KW-1185">Reference proteome</keyword>
<sequence>MQYGARWRRHRRMLWQQFHPGKVDNYKPVQRDFTRKLLAGLLERPEKVKQLLQ</sequence>
<evidence type="ECO:0000313" key="2">
    <source>
        <dbReference type="Proteomes" id="UP000184267"/>
    </source>
</evidence>
<reference evidence="1 2" key="1">
    <citation type="submission" date="2016-10" db="EMBL/GenBank/DDBJ databases">
        <title>Genome sequence of the basidiomycete white-rot fungus Trametes pubescens.</title>
        <authorList>
            <person name="Makela M.R."/>
            <person name="Granchi Z."/>
            <person name="Peng M."/>
            <person name="De Vries R.P."/>
            <person name="Grigoriev I."/>
            <person name="Riley R."/>
            <person name="Hilden K."/>
        </authorList>
    </citation>
    <scope>NUCLEOTIDE SEQUENCE [LARGE SCALE GENOMIC DNA]</scope>
    <source>
        <strain evidence="1 2">FBCC735</strain>
    </source>
</reference>
<dbReference type="InterPro" id="IPR036396">
    <property type="entry name" value="Cyt_P450_sf"/>
</dbReference>
<dbReference type="GO" id="GO:0016705">
    <property type="term" value="F:oxidoreductase activity, acting on paired donors, with incorporation or reduction of molecular oxygen"/>
    <property type="evidence" value="ECO:0007669"/>
    <property type="project" value="InterPro"/>
</dbReference>
<organism evidence="1 2">
    <name type="scientific">Trametes pubescens</name>
    <name type="common">White-rot fungus</name>
    <dbReference type="NCBI Taxonomy" id="154538"/>
    <lineage>
        <taxon>Eukaryota</taxon>
        <taxon>Fungi</taxon>
        <taxon>Dikarya</taxon>
        <taxon>Basidiomycota</taxon>
        <taxon>Agaricomycotina</taxon>
        <taxon>Agaricomycetes</taxon>
        <taxon>Polyporales</taxon>
        <taxon>Polyporaceae</taxon>
        <taxon>Trametes</taxon>
    </lineage>
</organism>
<dbReference type="GO" id="GO:0004497">
    <property type="term" value="F:monooxygenase activity"/>
    <property type="evidence" value="ECO:0007669"/>
    <property type="project" value="InterPro"/>
</dbReference>
<dbReference type="AlphaFoldDB" id="A0A1M2VP97"/>
<dbReference type="GO" id="GO:0020037">
    <property type="term" value="F:heme binding"/>
    <property type="evidence" value="ECO:0007669"/>
    <property type="project" value="InterPro"/>
</dbReference>
<evidence type="ECO:0008006" key="3">
    <source>
        <dbReference type="Google" id="ProtNLM"/>
    </source>
</evidence>
<name>A0A1M2VP97_TRAPU</name>
<proteinExistence type="predicted"/>
<dbReference type="SUPFAM" id="SSF48264">
    <property type="entry name" value="Cytochrome P450"/>
    <property type="match status" value="1"/>
</dbReference>
<comment type="caution">
    <text evidence="1">The sequence shown here is derived from an EMBL/GenBank/DDBJ whole genome shotgun (WGS) entry which is preliminary data.</text>
</comment>
<accession>A0A1M2VP97</accession>
<dbReference type="EMBL" id="MNAD01000917">
    <property type="protein sequence ID" value="OJT09429.1"/>
    <property type="molecule type" value="Genomic_DNA"/>
</dbReference>
<evidence type="ECO:0000313" key="1">
    <source>
        <dbReference type="EMBL" id="OJT09429.1"/>
    </source>
</evidence>
<protein>
    <recommendedName>
        <fullName evidence="3">Cytochrome P450</fullName>
    </recommendedName>
</protein>
<gene>
    <name evidence="1" type="ORF">TRAPUB_14092</name>
</gene>
<dbReference type="OrthoDB" id="2789670at2759"/>
<dbReference type="GO" id="GO:0005506">
    <property type="term" value="F:iron ion binding"/>
    <property type="evidence" value="ECO:0007669"/>
    <property type="project" value="InterPro"/>
</dbReference>
<dbReference type="Gene3D" id="1.10.630.10">
    <property type="entry name" value="Cytochrome P450"/>
    <property type="match status" value="1"/>
</dbReference>